<feature type="region of interest" description="Disordered" evidence="1">
    <location>
        <begin position="150"/>
        <end position="170"/>
    </location>
</feature>
<evidence type="ECO:0008006" key="5">
    <source>
        <dbReference type="Google" id="ProtNLM"/>
    </source>
</evidence>
<evidence type="ECO:0000313" key="4">
    <source>
        <dbReference type="Proteomes" id="UP000223913"/>
    </source>
</evidence>
<proteinExistence type="predicted"/>
<organism evidence="3 4">
    <name type="scientific">Flavilitoribacter nigricans (strain ATCC 23147 / DSM 23189 / NBRC 102662 / NCIMB 1420 / SS-2)</name>
    <name type="common">Lewinella nigricans</name>
    <dbReference type="NCBI Taxonomy" id="1122177"/>
    <lineage>
        <taxon>Bacteria</taxon>
        <taxon>Pseudomonadati</taxon>
        <taxon>Bacteroidota</taxon>
        <taxon>Saprospiria</taxon>
        <taxon>Saprospirales</taxon>
        <taxon>Lewinellaceae</taxon>
        <taxon>Flavilitoribacter</taxon>
    </lineage>
</organism>
<feature type="compositionally biased region" description="Basic and acidic residues" evidence="1">
    <location>
        <begin position="160"/>
        <end position="170"/>
    </location>
</feature>
<dbReference type="OrthoDB" id="1444363at2"/>
<gene>
    <name evidence="3" type="ORF">CRP01_35075</name>
</gene>
<feature type="chain" id="PRO_5013084585" description="DUF4175 domain-containing protein" evidence="2">
    <location>
        <begin position="26"/>
        <end position="170"/>
    </location>
</feature>
<keyword evidence="4" id="KW-1185">Reference proteome</keyword>
<dbReference type="AlphaFoldDB" id="A0A2D0N008"/>
<dbReference type="RefSeq" id="WP_099154751.1">
    <property type="nucleotide sequence ID" value="NZ_PDUD01000048.1"/>
</dbReference>
<reference evidence="3 4" key="1">
    <citation type="submission" date="2017-10" db="EMBL/GenBank/DDBJ databases">
        <title>The draft genome sequence of Lewinella nigricans NBRC 102662.</title>
        <authorList>
            <person name="Wang K."/>
        </authorList>
    </citation>
    <scope>NUCLEOTIDE SEQUENCE [LARGE SCALE GENOMIC DNA]</scope>
    <source>
        <strain evidence="3 4">NBRC 102662</strain>
    </source>
</reference>
<evidence type="ECO:0000256" key="2">
    <source>
        <dbReference type="SAM" id="SignalP"/>
    </source>
</evidence>
<accession>A0A2D0N008</accession>
<dbReference type="Proteomes" id="UP000223913">
    <property type="component" value="Unassembled WGS sequence"/>
</dbReference>
<name>A0A2D0N008_FLAN2</name>
<evidence type="ECO:0000256" key="1">
    <source>
        <dbReference type="SAM" id="MobiDB-lite"/>
    </source>
</evidence>
<dbReference type="EMBL" id="PDUD01000048">
    <property type="protein sequence ID" value="PHN01861.1"/>
    <property type="molecule type" value="Genomic_DNA"/>
</dbReference>
<protein>
    <recommendedName>
        <fullName evidence="5">DUF4175 domain-containing protein</fullName>
    </recommendedName>
</protein>
<evidence type="ECO:0000313" key="3">
    <source>
        <dbReference type="EMBL" id="PHN01861.1"/>
    </source>
</evidence>
<sequence length="170" mass="19373">MKKILLFSFAATALFWIGCSQPTNVDSMLKNAESKDHVFAAILEDHELMTEFMNKMMSNEHAVMMMKGNQQMMDMMATEGNMMAAEGNMMQMMKDRPEMMQQMMSGMMKDGNMMGHMMQMMQQEGMMSEECMQSCMQMMKDKGMSMDMQMMEGQGTGKDPSGDAHEDGHH</sequence>
<dbReference type="PROSITE" id="PS51257">
    <property type="entry name" value="PROKAR_LIPOPROTEIN"/>
    <property type="match status" value="1"/>
</dbReference>
<feature type="signal peptide" evidence="2">
    <location>
        <begin position="1"/>
        <end position="25"/>
    </location>
</feature>
<comment type="caution">
    <text evidence="3">The sequence shown here is derived from an EMBL/GenBank/DDBJ whole genome shotgun (WGS) entry which is preliminary data.</text>
</comment>
<keyword evidence="2" id="KW-0732">Signal</keyword>